<keyword evidence="1" id="KW-0812">Transmembrane</keyword>
<gene>
    <name evidence="2" type="ORF">ABZZ21_23870</name>
</gene>
<reference evidence="2 3" key="1">
    <citation type="submission" date="2024-06" db="EMBL/GenBank/DDBJ databases">
        <title>The Natural Products Discovery Center: Release of the First 8490 Sequenced Strains for Exploring Actinobacteria Biosynthetic Diversity.</title>
        <authorList>
            <person name="Kalkreuter E."/>
            <person name="Kautsar S.A."/>
            <person name="Yang D."/>
            <person name="Bader C.D."/>
            <person name="Teijaro C.N."/>
            <person name="Fluegel L."/>
            <person name="Davis C.M."/>
            <person name="Simpson J.R."/>
            <person name="Lauterbach L."/>
            <person name="Steele A.D."/>
            <person name="Gui C."/>
            <person name="Meng S."/>
            <person name="Li G."/>
            <person name="Viehrig K."/>
            <person name="Ye F."/>
            <person name="Su P."/>
            <person name="Kiefer A.F."/>
            <person name="Nichols A."/>
            <person name="Cepeda A.J."/>
            <person name="Yan W."/>
            <person name="Fan B."/>
            <person name="Jiang Y."/>
            <person name="Adhikari A."/>
            <person name="Zheng C.-J."/>
            <person name="Schuster L."/>
            <person name="Cowan T.M."/>
            <person name="Smanski M.J."/>
            <person name="Chevrette M.G."/>
            <person name="De Carvalho L.P.S."/>
            <person name="Shen B."/>
        </authorList>
    </citation>
    <scope>NUCLEOTIDE SEQUENCE [LARGE SCALE GENOMIC DNA]</scope>
    <source>
        <strain evidence="2 3">NPDC006434</strain>
    </source>
</reference>
<feature type="transmembrane region" description="Helical" evidence="1">
    <location>
        <begin position="7"/>
        <end position="29"/>
    </location>
</feature>
<keyword evidence="1" id="KW-0472">Membrane</keyword>
<dbReference type="Proteomes" id="UP001550210">
    <property type="component" value="Unassembled WGS sequence"/>
</dbReference>
<protein>
    <submittedName>
        <fullName evidence="2">Uncharacterized protein</fullName>
    </submittedName>
</protein>
<sequence>MNLSLGVKVLVVLICALISVIVGMVAGFLSHAPGSPVGQAVLYGGGAFAGCLLLCLAVLTALRVF</sequence>
<organism evidence="2 3">
    <name type="scientific">Streptomyces ossamyceticus</name>
    <dbReference type="NCBI Taxonomy" id="249581"/>
    <lineage>
        <taxon>Bacteria</taxon>
        <taxon>Bacillati</taxon>
        <taxon>Actinomycetota</taxon>
        <taxon>Actinomycetes</taxon>
        <taxon>Kitasatosporales</taxon>
        <taxon>Streptomycetaceae</taxon>
        <taxon>Streptomyces</taxon>
    </lineage>
</organism>
<name>A0ABV2V132_9ACTN</name>
<evidence type="ECO:0000256" key="1">
    <source>
        <dbReference type="SAM" id="Phobius"/>
    </source>
</evidence>
<keyword evidence="3" id="KW-1185">Reference proteome</keyword>
<evidence type="ECO:0000313" key="3">
    <source>
        <dbReference type="Proteomes" id="UP001550210"/>
    </source>
</evidence>
<proteinExistence type="predicted"/>
<dbReference type="RefSeq" id="WP_355398857.1">
    <property type="nucleotide sequence ID" value="NZ_JBEXPZ010000031.1"/>
</dbReference>
<comment type="caution">
    <text evidence="2">The sequence shown here is derived from an EMBL/GenBank/DDBJ whole genome shotgun (WGS) entry which is preliminary data.</text>
</comment>
<feature type="transmembrane region" description="Helical" evidence="1">
    <location>
        <begin position="41"/>
        <end position="62"/>
    </location>
</feature>
<dbReference type="EMBL" id="JBEXPZ010000031">
    <property type="protein sequence ID" value="MET9847530.1"/>
    <property type="molecule type" value="Genomic_DNA"/>
</dbReference>
<accession>A0ABV2V132</accession>
<evidence type="ECO:0000313" key="2">
    <source>
        <dbReference type="EMBL" id="MET9847530.1"/>
    </source>
</evidence>
<keyword evidence="1" id="KW-1133">Transmembrane helix</keyword>